<reference evidence="2" key="1">
    <citation type="submission" date="2016-02" db="EMBL/GenBank/DDBJ databases">
        <title>RNAseq analyses of the midgut from blood- or serum-fed Ixodes ricinus ticks.</title>
        <authorList>
            <person name="Perner J."/>
            <person name="Provaznik J."/>
            <person name="Schrenkova J."/>
            <person name="Urbanova V."/>
            <person name="Ribeiro J.M."/>
            <person name="Kopacek P."/>
        </authorList>
    </citation>
    <scope>NUCLEOTIDE SEQUENCE</scope>
    <source>
        <tissue evidence="2">Gut</tissue>
    </source>
</reference>
<organism evidence="2">
    <name type="scientific">Ixodes ricinus</name>
    <name type="common">Common tick</name>
    <name type="synonym">Acarus ricinus</name>
    <dbReference type="NCBI Taxonomy" id="34613"/>
    <lineage>
        <taxon>Eukaryota</taxon>
        <taxon>Metazoa</taxon>
        <taxon>Ecdysozoa</taxon>
        <taxon>Arthropoda</taxon>
        <taxon>Chelicerata</taxon>
        <taxon>Arachnida</taxon>
        <taxon>Acari</taxon>
        <taxon>Parasitiformes</taxon>
        <taxon>Ixodida</taxon>
        <taxon>Ixodoidea</taxon>
        <taxon>Ixodidae</taxon>
        <taxon>Ixodinae</taxon>
        <taxon>Ixodes</taxon>
    </lineage>
</organism>
<protein>
    <recommendedName>
        <fullName evidence="1">P2X purinoreceptor 7 intracellular domain-containing protein</fullName>
    </recommendedName>
</protein>
<dbReference type="Pfam" id="PF20478">
    <property type="entry name" value="P2RX7_C"/>
    <property type="match status" value="1"/>
</dbReference>
<feature type="domain" description="P2X purinoreceptor 7 intracellular" evidence="1">
    <location>
        <begin position="1"/>
        <end position="112"/>
    </location>
</feature>
<dbReference type="AlphaFoldDB" id="A0A131XQJ5"/>
<accession>A0A131XQJ5</accession>
<dbReference type="PANTHER" id="PTHR36981:SF1">
    <property type="entry name" value="P2X PURINORECEPTOR 7 INTRACELLULAR DOMAIN-CONTAINING PROTEIN"/>
    <property type="match status" value="1"/>
</dbReference>
<name>A0A131XQJ5_IXORI</name>
<dbReference type="InterPro" id="IPR046815">
    <property type="entry name" value="P2RX7_C"/>
</dbReference>
<evidence type="ECO:0000313" key="2">
    <source>
        <dbReference type="EMBL" id="JAP68642.1"/>
    </source>
</evidence>
<proteinExistence type="evidence at transcript level"/>
<feature type="non-terminal residue" evidence="2">
    <location>
        <position position="1"/>
    </location>
</feature>
<dbReference type="EMBL" id="GEFM01007154">
    <property type="protein sequence ID" value="JAP68642.1"/>
    <property type="molecule type" value="mRNA"/>
</dbReference>
<dbReference type="PANTHER" id="PTHR36981">
    <property type="entry name" value="ZGC:195170"/>
    <property type="match status" value="1"/>
</dbReference>
<sequence length="112" mass="12893">CGCGLCEVMGTATENLCCHSIQKVREKIPTTEICITVHPTFVGGVLNQHAIEIAYFNLMEHEREAINAPDLHRRYRLTAYNQFVRWVWHKLGRHHRKPLPSCVVVKIRAAYP</sequence>
<evidence type="ECO:0000259" key="1">
    <source>
        <dbReference type="Pfam" id="PF20478"/>
    </source>
</evidence>